<evidence type="ECO:0000256" key="4">
    <source>
        <dbReference type="PROSITE-ProRule" id="PRU00169"/>
    </source>
</evidence>
<dbReference type="PROSITE" id="PS51755">
    <property type="entry name" value="OMPR_PHOB"/>
    <property type="match status" value="1"/>
</dbReference>
<dbReference type="Proteomes" id="UP001471651">
    <property type="component" value="Unassembled WGS sequence"/>
</dbReference>
<evidence type="ECO:0000256" key="1">
    <source>
        <dbReference type="ARBA" id="ARBA00022553"/>
    </source>
</evidence>
<comment type="caution">
    <text evidence="8">The sequence shown here is derived from an EMBL/GenBank/DDBJ whole genome shotgun (WGS) entry which is preliminary data.</text>
</comment>
<keyword evidence="3 5" id="KW-0238">DNA-binding</keyword>
<accession>A0ABV0KZC0</accession>
<dbReference type="InterPro" id="IPR016032">
    <property type="entry name" value="Sig_transdc_resp-reg_C-effctor"/>
</dbReference>
<reference evidence="8 9" key="1">
    <citation type="submission" date="2024-05" db="EMBL/GenBank/DDBJ databases">
        <authorList>
            <person name="Busch G.E."/>
            <person name="Sharma I."/>
        </authorList>
    </citation>
    <scope>NUCLEOTIDE SEQUENCE [LARGE SCALE GENOMIC DNA]</scope>
    <source>
        <strain evidence="8 9">23GB23</strain>
    </source>
</reference>
<evidence type="ECO:0000313" key="9">
    <source>
        <dbReference type="Proteomes" id="UP001471651"/>
    </source>
</evidence>
<feature type="DNA-binding region" description="OmpR/PhoB-type" evidence="5">
    <location>
        <begin position="145"/>
        <end position="244"/>
    </location>
</feature>
<proteinExistence type="predicted"/>
<evidence type="ECO:0000259" key="7">
    <source>
        <dbReference type="PROSITE" id="PS51755"/>
    </source>
</evidence>
<evidence type="ECO:0000256" key="2">
    <source>
        <dbReference type="ARBA" id="ARBA00023012"/>
    </source>
</evidence>
<dbReference type="RefSeq" id="WP_348576797.1">
    <property type="nucleotide sequence ID" value="NZ_JBDYKN010000006.1"/>
</dbReference>
<name>A0ABV0KZC0_9GAMM</name>
<dbReference type="PANTHER" id="PTHR48111:SF40">
    <property type="entry name" value="PHOSPHATE REGULON TRANSCRIPTIONAL REGULATORY PROTEIN PHOB"/>
    <property type="match status" value="1"/>
</dbReference>
<dbReference type="InterPro" id="IPR039420">
    <property type="entry name" value="WalR-like"/>
</dbReference>
<keyword evidence="2" id="KW-0902">Two-component regulatory system</keyword>
<dbReference type="EMBL" id="JBDYKN010000006">
    <property type="protein sequence ID" value="MEP7729515.1"/>
    <property type="molecule type" value="Genomic_DNA"/>
</dbReference>
<keyword evidence="1 4" id="KW-0597">Phosphoprotein</keyword>
<organism evidence="8 9">
    <name type="scientific">Marinomonas primoryensis</name>
    <dbReference type="NCBI Taxonomy" id="178399"/>
    <lineage>
        <taxon>Bacteria</taxon>
        <taxon>Pseudomonadati</taxon>
        <taxon>Pseudomonadota</taxon>
        <taxon>Gammaproteobacteria</taxon>
        <taxon>Oceanospirillales</taxon>
        <taxon>Oceanospirillaceae</taxon>
        <taxon>Marinomonas</taxon>
    </lineage>
</organism>
<feature type="domain" description="Response regulatory" evidence="6">
    <location>
        <begin position="7"/>
        <end position="120"/>
    </location>
</feature>
<dbReference type="InterPro" id="IPR011006">
    <property type="entry name" value="CheY-like_superfamily"/>
</dbReference>
<dbReference type="SUPFAM" id="SSF52172">
    <property type="entry name" value="CheY-like"/>
    <property type="match status" value="1"/>
</dbReference>
<dbReference type="Gene3D" id="3.40.50.2300">
    <property type="match status" value="1"/>
</dbReference>
<dbReference type="CDD" id="cd00383">
    <property type="entry name" value="trans_reg_C"/>
    <property type="match status" value="1"/>
</dbReference>
<gene>
    <name evidence="8" type="ORF">ABKW32_08690</name>
</gene>
<dbReference type="Pfam" id="PF00072">
    <property type="entry name" value="Response_reg"/>
    <property type="match status" value="1"/>
</dbReference>
<protein>
    <submittedName>
        <fullName evidence="8">Response regulator transcription factor</fullName>
    </submittedName>
</protein>
<dbReference type="PROSITE" id="PS50110">
    <property type="entry name" value="RESPONSE_REGULATORY"/>
    <property type="match status" value="1"/>
</dbReference>
<sequence>MIYRKLNIAIIEDNDDLRDDITFFLRESGYNVWSCSSAEFFWRQLHAELTDIVLVDISLPGEDGFGVVKHLNLLKKYGSIIITAKGERQDKLNGLQSGADLYLIKPINFLMLTEKIDTLWNRICDEKTIEQGDDKVKVVGNDKISELSEMANWKLDDDRFQLITFDNILVSLSPQEYIFLKNLMDSPGQVFSKLDLHDILFDHVDEVDVHRVDVLLSRLRTKLRVKNVKLPIRTLFGKGLVFQPKG</sequence>
<dbReference type="InterPro" id="IPR036388">
    <property type="entry name" value="WH-like_DNA-bd_sf"/>
</dbReference>
<evidence type="ECO:0000259" key="6">
    <source>
        <dbReference type="PROSITE" id="PS50110"/>
    </source>
</evidence>
<dbReference type="SMART" id="SM00862">
    <property type="entry name" value="Trans_reg_C"/>
    <property type="match status" value="1"/>
</dbReference>
<dbReference type="Pfam" id="PF00486">
    <property type="entry name" value="Trans_reg_C"/>
    <property type="match status" value="1"/>
</dbReference>
<feature type="domain" description="OmpR/PhoB-type" evidence="7">
    <location>
        <begin position="145"/>
        <end position="244"/>
    </location>
</feature>
<dbReference type="Gene3D" id="1.10.10.10">
    <property type="entry name" value="Winged helix-like DNA-binding domain superfamily/Winged helix DNA-binding domain"/>
    <property type="match status" value="1"/>
</dbReference>
<dbReference type="PANTHER" id="PTHR48111">
    <property type="entry name" value="REGULATOR OF RPOS"/>
    <property type="match status" value="1"/>
</dbReference>
<dbReference type="SMART" id="SM00448">
    <property type="entry name" value="REC"/>
    <property type="match status" value="1"/>
</dbReference>
<evidence type="ECO:0000313" key="8">
    <source>
        <dbReference type="EMBL" id="MEP7729515.1"/>
    </source>
</evidence>
<evidence type="ECO:0000256" key="5">
    <source>
        <dbReference type="PROSITE-ProRule" id="PRU01091"/>
    </source>
</evidence>
<dbReference type="InterPro" id="IPR001789">
    <property type="entry name" value="Sig_transdc_resp-reg_receiver"/>
</dbReference>
<keyword evidence="9" id="KW-1185">Reference proteome</keyword>
<dbReference type="SUPFAM" id="SSF46894">
    <property type="entry name" value="C-terminal effector domain of the bipartite response regulators"/>
    <property type="match status" value="1"/>
</dbReference>
<dbReference type="InterPro" id="IPR001867">
    <property type="entry name" value="OmpR/PhoB-type_DNA-bd"/>
</dbReference>
<evidence type="ECO:0000256" key="3">
    <source>
        <dbReference type="ARBA" id="ARBA00023125"/>
    </source>
</evidence>
<feature type="modified residue" description="4-aspartylphosphate" evidence="4">
    <location>
        <position position="56"/>
    </location>
</feature>